<dbReference type="AlphaFoldDB" id="A0A915KPE7"/>
<name>A0A915KPE7_ROMCU</name>
<dbReference type="Proteomes" id="UP000887565">
    <property type="component" value="Unplaced"/>
</dbReference>
<organism evidence="1 2">
    <name type="scientific">Romanomermis culicivorax</name>
    <name type="common">Nematode worm</name>
    <dbReference type="NCBI Taxonomy" id="13658"/>
    <lineage>
        <taxon>Eukaryota</taxon>
        <taxon>Metazoa</taxon>
        <taxon>Ecdysozoa</taxon>
        <taxon>Nematoda</taxon>
        <taxon>Enoplea</taxon>
        <taxon>Dorylaimia</taxon>
        <taxon>Mermithida</taxon>
        <taxon>Mermithoidea</taxon>
        <taxon>Mermithidae</taxon>
        <taxon>Romanomermis</taxon>
    </lineage>
</organism>
<accession>A0A915KPE7</accession>
<evidence type="ECO:0000313" key="1">
    <source>
        <dbReference type="Proteomes" id="UP000887565"/>
    </source>
</evidence>
<keyword evidence="1" id="KW-1185">Reference proteome</keyword>
<proteinExistence type="predicted"/>
<reference evidence="2" key="1">
    <citation type="submission" date="2022-11" db="UniProtKB">
        <authorList>
            <consortium name="WormBaseParasite"/>
        </authorList>
    </citation>
    <scope>IDENTIFICATION</scope>
</reference>
<sequence>SIYAIDTKLATEIRSKIEIITNKLVLDCQEVVCRAIDIGDMLDQLFRNLQGGNESFKKDFSTQTDL</sequence>
<evidence type="ECO:0000313" key="2">
    <source>
        <dbReference type="WBParaSite" id="nRc.2.0.1.t39925-RA"/>
    </source>
</evidence>
<protein>
    <submittedName>
        <fullName evidence="2">Uncharacterized protein</fullName>
    </submittedName>
</protein>
<dbReference type="WBParaSite" id="nRc.2.0.1.t39925-RA">
    <property type="protein sequence ID" value="nRc.2.0.1.t39925-RA"/>
    <property type="gene ID" value="nRc.2.0.1.g39925"/>
</dbReference>